<comment type="caution">
    <text evidence="8">The sequence shown here is derived from an EMBL/GenBank/DDBJ whole genome shotgun (WGS) entry which is preliminary data.</text>
</comment>
<protein>
    <submittedName>
        <fullName evidence="8">NUDIX domain-containing protein</fullName>
    </submittedName>
</protein>
<evidence type="ECO:0000256" key="1">
    <source>
        <dbReference type="ARBA" id="ARBA00001936"/>
    </source>
</evidence>
<dbReference type="InterPro" id="IPR039121">
    <property type="entry name" value="NUDT19"/>
</dbReference>
<dbReference type="InterPro" id="IPR000086">
    <property type="entry name" value="NUDIX_hydrolase_dom"/>
</dbReference>
<comment type="cofactor">
    <cofactor evidence="2">
        <name>Mg(2+)</name>
        <dbReference type="ChEBI" id="CHEBI:18420"/>
    </cofactor>
</comment>
<keyword evidence="9" id="KW-1185">Reference proteome</keyword>
<evidence type="ECO:0000259" key="7">
    <source>
        <dbReference type="PROSITE" id="PS51462"/>
    </source>
</evidence>
<dbReference type="Gene3D" id="3.90.79.10">
    <property type="entry name" value="Nucleoside Triphosphate Pyrophosphohydrolase"/>
    <property type="match status" value="1"/>
</dbReference>
<dbReference type="SUPFAM" id="SSF55811">
    <property type="entry name" value="Nudix"/>
    <property type="match status" value="1"/>
</dbReference>
<dbReference type="Proteomes" id="UP000583556">
    <property type="component" value="Unassembled WGS sequence"/>
</dbReference>
<sequence>MDDLGDNEAPPTATPAATVVVFRRDPAGGPAQILMVERSSEMRFAGGATVFPGGKIDPDDHDLARRYGSHLDPDDAAARVAAVRESLEETGLAVGIAGEVTAETAAQARRIAISSGRLADALDALGWTLDLDRLVPWARWWPRHRHIRVFDTRFYLADLGTGAVDITVDATENHHLFWASAQEALRLADEGAIKVIFPTRRNLERLAAYPDFEAARAHALATPVSIITPRVEVRDGVKWLTIPVEAGYPYDGEPLEQASRA</sequence>
<keyword evidence="6" id="KW-0464">Manganese</keyword>
<proteinExistence type="predicted"/>
<reference evidence="8 9" key="1">
    <citation type="submission" date="2020-04" db="EMBL/GenBank/DDBJ databases">
        <title>Novosphingobium sp. TW-4 isolated from soil.</title>
        <authorList>
            <person name="Dahal R.H."/>
            <person name="Chaudhary D.K."/>
        </authorList>
    </citation>
    <scope>NUCLEOTIDE SEQUENCE [LARGE SCALE GENOMIC DNA]</scope>
    <source>
        <strain evidence="8 9">TW-4</strain>
    </source>
</reference>
<evidence type="ECO:0000256" key="2">
    <source>
        <dbReference type="ARBA" id="ARBA00001946"/>
    </source>
</evidence>
<keyword evidence="5" id="KW-0460">Magnesium</keyword>
<dbReference type="GO" id="GO:0016818">
    <property type="term" value="F:hydrolase activity, acting on acid anhydrides, in phosphorus-containing anhydrides"/>
    <property type="evidence" value="ECO:0007669"/>
    <property type="project" value="InterPro"/>
</dbReference>
<evidence type="ECO:0000313" key="8">
    <source>
        <dbReference type="EMBL" id="NML93222.1"/>
    </source>
</evidence>
<evidence type="ECO:0000256" key="5">
    <source>
        <dbReference type="ARBA" id="ARBA00022842"/>
    </source>
</evidence>
<keyword evidence="3" id="KW-0479">Metal-binding</keyword>
<evidence type="ECO:0000256" key="6">
    <source>
        <dbReference type="ARBA" id="ARBA00023211"/>
    </source>
</evidence>
<evidence type="ECO:0000256" key="3">
    <source>
        <dbReference type="ARBA" id="ARBA00022723"/>
    </source>
</evidence>
<dbReference type="EMBL" id="JABBGM010000002">
    <property type="protein sequence ID" value="NML93222.1"/>
    <property type="molecule type" value="Genomic_DNA"/>
</dbReference>
<keyword evidence="4" id="KW-0378">Hydrolase</keyword>
<evidence type="ECO:0000256" key="4">
    <source>
        <dbReference type="ARBA" id="ARBA00022801"/>
    </source>
</evidence>
<dbReference type="InterPro" id="IPR015797">
    <property type="entry name" value="NUDIX_hydrolase-like_dom_sf"/>
</dbReference>
<dbReference type="PANTHER" id="PTHR12318:SF0">
    <property type="entry name" value="ACYL-COENZYME A DIPHOSPHATASE NUDT19"/>
    <property type="match status" value="1"/>
</dbReference>
<feature type="domain" description="Nudix hydrolase" evidence="7">
    <location>
        <begin position="12"/>
        <end position="201"/>
    </location>
</feature>
<gene>
    <name evidence="8" type="ORF">HHL27_06000</name>
</gene>
<comment type="cofactor">
    <cofactor evidence="1">
        <name>Mn(2+)</name>
        <dbReference type="ChEBI" id="CHEBI:29035"/>
    </cofactor>
</comment>
<dbReference type="Pfam" id="PF00293">
    <property type="entry name" value="NUDIX"/>
    <property type="match status" value="1"/>
</dbReference>
<dbReference type="PANTHER" id="PTHR12318">
    <property type="entry name" value="TESTOSTERONE-REGULATED PROTEIN RP2"/>
    <property type="match status" value="1"/>
</dbReference>
<dbReference type="GO" id="GO:0046872">
    <property type="term" value="F:metal ion binding"/>
    <property type="evidence" value="ECO:0007669"/>
    <property type="project" value="UniProtKB-KW"/>
</dbReference>
<dbReference type="PROSITE" id="PS51462">
    <property type="entry name" value="NUDIX"/>
    <property type="match status" value="1"/>
</dbReference>
<evidence type="ECO:0000313" key="9">
    <source>
        <dbReference type="Proteomes" id="UP000583556"/>
    </source>
</evidence>
<accession>A0A7Y0BMI3</accession>
<dbReference type="AlphaFoldDB" id="A0A7Y0BMI3"/>
<organism evidence="8 9">
    <name type="scientific">Novosphingobium olei</name>
    <dbReference type="NCBI Taxonomy" id="2728851"/>
    <lineage>
        <taxon>Bacteria</taxon>
        <taxon>Pseudomonadati</taxon>
        <taxon>Pseudomonadota</taxon>
        <taxon>Alphaproteobacteria</taxon>
        <taxon>Sphingomonadales</taxon>
        <taxon>Sphingomonadaceae</taxon>
        <taxon>Novosphingobium</taxon>
    </lineage>
</organism>
<name>A0A7Y0BMI3_9SPHN</name>